<dbReference type="AlphaFoldDB" id="A8ZP40"/>
<dbReference type="InterPro" id="IPR025668">
    <property type="entry name" value="Tnp_DDE_dom"/>
</dbReference>
<sequence length="551" mass="63545">MRPTDLLDIPSETLEVARAAFPNGNLYMQLRDELGIIYHDHDFADLFPKKGQPALSPWQLVLVCIMQFLENLSDRQAADAVRARIDWKYALSLPLKDSGFNYSILSEFRKRLIEGGKEQRLFDIFLEHLQSKGFLKEHHQQRTDATHILAAIRTLNRLELFGETFRAALNSLVVADPQWLSEHMQEDWFDRYGRRIENYRLPKPDSERKALGSTIGQDGLALLDAIYHPSSPPWLKHLPAVETLRQVWLQRFYPPNADGTVEWRKVKDMPPSDVSIHSPYDIEARYSNKRSMDWVGYKVHFTEVCDHDNPRLITHVHTTRATVPDDQVVEPIHLALAEKRLLPKEHLLDGGYLSAEHLVNSEAEYDMDLVGPVRQNHSWQAKAGNGFDASVFQINWDQQKVVCPQGHSSTKWLPGQDIHGKDVIRARFLGTTCRSCPVRSQCTKSKTQPRELTFRPRELHQALNERRQVQRTTEFKEKYSLRAGVESTHSQGIRRFGMRQSRYIGLAKSHLQNVFCAIALNFVRLDAWFNDVPLAKTRVSLFKRILQPLPA</sequence>
<proteinExistence type="predicted"/>
<keyword evidence="4" id="KW-1185">Reference proteome</keyword>
<dbReference type="EMBL" id="CP000842">
    <property type="protein sequence ID" value="ABW32776.1"/>
    <property type="molecule type" value="Genomic_DNA"/>
</dbReference>
<dbReference type="KEGG" id="amr:AM1_E0006"/>
<evidence type="ECO:0000259" key="1">
    <source>
        <dbReference type="Pfam" id="PF05598"/>
    </source>
</evidence>
<reference evidence="3 4" key="1">
    <citation type="journal article" date="2008" name="Proc. Natl. Acad. Sci. U.S.A.">
        <title>Niche adaptation and genome expansion in the chlorophyll d-producing cyanobacterium Acaryochloris marina.</title>
        <authorList>
            <person name="Swingley W.D."/>
            <person name="Chen M."/>
            <person name="Cheung P.C."/>
            <person name="Conrad A.L."/>
            <person name="Dejesa L.C."/>
            <person name="Hao J."/>
            <person name="Honchak B.M."/>
            <person name="Karbach L.E."/>
            <person name="Kurdoglu A."/>
            <person name="Lahiri S."/>
            <person name="Mastrian S.D."/>
            <person name="Miyashita H."/>
            <person name="Page L."/>
            <person name="Ramakrishna P."/>
            <person name="Satoh S."/>
            <person name="Sattley W.M."/>
            <person name="Shimada Y."/>
            <person name="Taylor H.L."/>
            <person name="Tomo T."/>
            <person name="Tsuchiya T."/>
            <person name="Wang Z.T."/>
            <person name="Raymond J."/>
            <person name="Mimuro M."/>
            <person name="Blankenship R.E."/>
            <person name="Touchman J.W."/>
        </authorList>
    </citation>
    <scope>NUCLEOTIDE SEQUENCE [LARGE SCALE GENOMIC DNA]</scope>
    <source>
        <strain evidence="4">MBIC 11017</strain>
        <plasmid evidence="4">Plasmid pREB5</plasmid>
    </source>
</reference>
<keyword evidence="3" id="KW-0614">Plasmid</keyword>
<dbReference type="InterPro" id="IPR008490">
    <property type="entry name" value="Transposase_InsH_N"/>
</dbReference>
<evidence type="ECO:0000313" key="3">
    <source>
        <dbReference type="EMBL" id="ABW32776.1"/>
    </source>
</evidence>
<dbReference type="Proteomes" id="UP000000268">
    <property type="component" value="Plasmid pREB5"/>
</dbReference>
<dbReference type="Pfam" id="PF05598">
    <property type="entry name" value="DUF772"/>
    <property type="match status" value="1"/>
</dbReference>
<dbReference type="InterPro" id="IPR047629">
    <property type="entry name" value="IS1182_transpos"/>
</dbReference>
<dbReference type="Pfam" id="PF13751">
    <property type="entry name" value="DDE_Tnp_1_6"/>
    <property type="match status" value="1"/>
</dbReference>
<feature type="domain" description="Transposase InsH N-terminal" evidence="1">
    <location>
        <begin position="28"/>
        <end position="111"/>
    </location>
</feature>
<feature type="domain" description="Transposase DDE" evidence="2">
    <location>
        <begin position="402"/>
        <end position="525"/>
    </location>
</feature>
<protein>
    <submittedName>
        <fullName evidence="3">Transposase, IS4 family, putative</fullName>
    </submittedName>
</protein>
<dbReference type="OrthoDB" id="4334464at2"/>
<dbReference type="PANTHER" id="PTHR35604">
    <property type="entry name" value="TRANSPOSASE INSH FOR INSERTION SEQUENCE ELEMENT IS5A-RELATED"/>
    <property type="match status" value="1"/>
</dbReference>
<geneLocation type="plasmid" evidence="3 4">
    <name>pREB5</name>
</geneLocation>
<gene>
    <name evidence="3" type="ordered locus">AM1_E0006</name>
</gene>
<dbReference type="HOGENOM" id="CLU_028885_2_0_3"/>
<evidence type="ECO:0000259" key="2">
    <source>
        <dbReference type="Pfam" id="PF13751"/>
    </source>
</evidence>
<accession>A8ZP40</accession>
<evidence type="ECO:0000313" key="4">
    <source>
        <dbReference type="Proteomes" id="UP000000268"/>
    </source>
</evidence>
<dbReference type="PANTHER" id="PTHR35604:SF2">
    <property type="entry name" value="TRANSPOSASE INSH FOR INSERTION SEQUENCE ELEMENT IS5A-RELATED"/>
    <property type="match status" value="1"/>
</dbReference>
<dbReference type="NCBIfam" id="NF033551">
    <property type="entry name" value="transpos_IS1182"/>
    <property type="match status" value="1"/>
</dbReference>
<dbReference type="RefSeq" id="WP_012168073.1">
    <property type="nucleotide sequence ID" value="NC_009930.1"/>
</dbReference>
<name>A8ZP40_ACAM1</name>
<organism evidence="3 4">
    <name type="scientific">Acaryochloris marina (strain MBIC 11017)</name>
    <dbReference type="NCBI Taxonomy" id="329726"/>
    <lineage>
        <taxon>Bacteria</taxon>
        <taxon>Bacillati</taxon>
        <taxon>Cyanobacteriota</taxon>
        <taxon>Cyanophyceae</taxon>
        <taxon>Acaryochloridales</taxon>
        <taxon>Acaryochloridaceae</taxon>
        <taxon>Acaryochloris</taxon>
    </lineage>
</organism>